<feature type="domain" description="Amidohydrolase-related" evidence="4">
    <location>
        <begin position="368"/>
        <end position="427"/>
    </location>
</feature>
<evidence type="ECO:0000256" key="2">
    <source>
        <dbReference type="ARBA" id="ARBA00022801"/>
    </source>
</evidence>
<keyword evidence="3" id="KW-0732">Signal</keyword>
<proteinExistence type="inferred from homology"/>
<dbReference type="PANTHER" id="PTHR11113:SF14">
    <property type="entry name" value="N-ACETYLGLUCOSAMINE-6-PHOSPHATE DEACETYLASE"/>
    <property type="match status" value="1"/>
</dbReference>
<dbReference type="SUPFAM" id="SSF51556">
    <property type="entry name" value="Metallo-dependent hydrolases"/>
    <property type="match status" value="1"/>
</dbReference>
<evidence type="ECO:0000313" key="6">
    <source>
        <dbReference type="Proteomes" id="UP000315889"/>
    </source>
</evidence>
<dbReference type="SUPFAM" id="SSF51338">
    <property type="entry name" value="Composite domain of metallo-dependent hydrolases"/>
    <property type="match status" value="1"/>
</dbReference>
<comment type="similarity">
    <text evidence="1">Belongs to the metallo-dependent hydrolases superfamily. NagA family.</text>
</comment>
<dbReference type="AlphaFoldDB" id="A0A520MB79"/>
<evidence type="ECO:0000256" key="3">
    <source>
        <dbReference type="SAM" id="SignalP"/>
    </source>
</evidence>
<dbReference type="Proteomes" id="UP000315889">
    <property type="component" value="Unassembled WGS sequence"/>
</dbReference>
<keyword evidence="2 5" id="KW-0378">Hydrolase</keyword>
<gene>
    <name evidence="5" type="ORF">EVB03_09860</name>
</gene>
<feature type="chain" id="PRO_5022021778" evidence="3">
    <location>
        <begin position="22"/>
        <end position="468"/>
    </location>
</feature>
<evidence type="ECO:0000259" key="4">
    <source>
        <dbReference type="Pfam" id="PF01979"/>
    </source>
</evidence>
<protein>
    <submittedName>
        <fullName evidence="5">Amidohydrolase</fullName>
    </submittedName>
</protein>
<dbReference type="GO" id="GO:0008448">
    <property type="term" value="F:N-acetylglucosamine-6-phosphate deacetylase activity"/>
    <property type="evidence" value="ECO:0007669"/>
    <property type="project" value="TreeGrafter"/>
</dbReference>
<dbReference type="InterPro" id="IPR032466">
    <property type="entry name" value="Metal_Hydrolase"/>
</dbReference>
<dbReference type="InterPro" id="IPR006680">
    <property type="entry name" value="Amidohydro-rel"/>
</dbReference>
<dbReference type="Pfam" id="PF01979">
    <property type="entry name" value="Amidohydro_1"/>
    <property type="match status" value="1"/>
</dbReference>
<feature type="signal peptide" evidence="3">
    <location>
        <begin position="1"/>
        <end position="21"/>
    </location>
</feature>
<dbReference type="Gene3D" id="3.20.20.140">
    <property type="entry name" value="Metal-dependent hydrolases"/>
    <property type="match status" value="1"/>
</dbReference>
<comment type="caution">
    <text evidence="5">The sequence shown here is derived from an EMBL/GenBank/DDBJ whole genome shotgun (WGS) entry which is preliminary data.</text>
</comment>
<dbReference type="InterPro" id="IPR011059">
    <property type="entry name" value="Metal-dep_hydrolase_composite"/>
</dbReference>
<dbReference type="Gene3D" id="2.30.40.10">
    <property type="entry name" value="Urease, subunit C, domain 1"/>
    <property type="match status" value="1"/>
</dbReference>
<organism evidence="5 6">
    <name type="scientific">SAR92 clade bacterium</name>
    <dbReference type="NCBI Taxonomy" id="2315479"/>
    <lineage>
        <taxon>Bacteria</taxon>
        <taxon>Pseudomonadati</taxon>
        <taxon>Pseudomonadota</taxon>
        <taxon>Gammaproteobacteria</taxon>
        <taxon>Cellvibrionales</taxon>
        <taxon>Porticoccaceae</taxon>
        <taxon>SAR92 clade</taxon>
    </lineage>
</organism>
<evidence type="ECO:0000256" key="1">
    <source>
        <dbReference type="ARBA" id="ARBA00010716"/>
    </source>
</evidence>
<name>A0A520MB79_9GAMM</name>
<dbReference type="EMBL" id="SHBP01000029">
    <property type="protein sequence ID" value="RZO18477.1"/>
    <property type="molecule type" value="Genomic_DNA"/>
</dbReference>
<sequence length="468" mass="51103">MNRTFLTNAFIVALLSVAGCAEQNNPTVEITLPNKNPFPSTYTVPDNTPFAILNANVLTGDGLELTNTDIVISQGKISAMGNDLEIQAETQSIDAKGKWITPGLIDVHSHMGVYPAPSTSNHSDGNEMTSPVTAEVWAEHSVWPEDPQFEKALAGGVTTVQILPGSGNLIGGRGVTLKNIPSITVQGMKFPGAPYSLKMACGENPKRVYGSRNTLPSTRMGNMAGYRKAWIQATEYKKSWDEYVADSAERSLSNTPTRNLRLETLAGVLEGDIRVHNHCYKVDEMAQMIDMSKEFGYEIAAFHHAVEGYKAAPMLAEEGICGVMWADWWGFKQEAYDMVRENIALVDYAKACAVIHSDDPIQIQRLNQEIAKAMSAGNRMGLDISPAKAIRWGTYNAAKSLGLEDQIGSLAVGKNADIVLWTEHPLSVYSHASKVWIDGDLRFDRNDKSLQPTSDFNLGIIKAGAVRP</sequence>
<dbReference type="GO" id="GO:0006046">
    <property type="term" value="P:N-acetylglucosamine catabolic process"/>
    <property type="evidence" value="ECO:0007669"/>
    <property type="project" value="TreeGrafter"/>
</dbReference>
<accession>A0A520MB79</accession>
<evidence type="ECO:0000313" key="5">
    <source>
        <dbReference type="EMBL" id="RZO18477.1"/>
    </source>
</evidence>
<dbReference type="PROSITE" id="PS51257">
    <property type="entry name" value="PROKAR_LIPOPROTEIN"/>
    <property type="match status" value="1"/>
</dbReference>
<dbReference type="CDD" id="cd01309">
    <property type="entry name" value="Met_dep_hydrolase_C"/>
    <property type="match status" value="1"/>
</dbReference>
<reference evidence="5 6" key="1">
    <citation type="submission" date="2019-02" db="EMBL/GenBank/DDBJ databases">
        <title>Prokaryotic population dynamics and viral predation in marine succession experiment using metagenomics: the confinement effect.</title>
        <authorList>
            <person name="Haro-Moreno J.M."/>
            <person name="Rodriguez-Valera F."/>
            <person name="Lopez-Perez M."/>
        </authorList>
    </citation>
    <scope>NUCLEOTIDE SEQUENCE [LARGE SCALE GENOMIC DNA]</scope>
    <source>
        <strain evidence="5">MED-G170</strain>
    </source>
</reference>
<dbReference type="PANTHER" id="PTHR11113">
    <property type="entry name" value="N-ACETYLGLUCOSAMINE-6-PHOSPHATE DEACETYLASE"/>
    <property type="match status" value="1"/>
</dbReference>